<organism evidence="1 2">
    <name type="scientific">Ceratodon purpureus</name>
    <name type="common">Fire moss</name>
    <name type="synonym">Dicranum purpureum</name>
    <dbReference type="NCBI Taxonomy" id="3225"/>
    <lineage>
        <taxon>Eukaryota</taxon>
        <taxon>Viridiplantae</taxon>
        <taxon>Streptophyta</taxon>
        <taxon>Embryophyta</taxon>
        <taxon>Bryophyta</taxon>
        <taxon>Bryophytina</taxon>
        <taxon>Bryopsida</taxon>
        <taxon>Dicranidae</taxon>
        <taxon>Pseudoditrichales</taxon>
        <taxon>Ditrichaceae</taxon>
        <taxon>Ceratodon</taxon>
    </lineage>
</organism>
<dbReference type="EMBL" id="CM026425">
    <property type="protein sequence ID" value="KAG0577274.1"/>
    <property type="molecule type" value="Genomic_DNA"/>
</dbReference>
<name>A0A8T0I1F1_CERPU</name>
<dbReference type="Proteomes" id="UP000822688">
    <property type="component" value="Chromosome 5"/>
</dbReference>
<dbReference type="AlphaFoldDB" id="A0A8T0I1F1"/>
<protein>
    <submittedName>
        <fullName evidence="1">Uncharacterized protein</fullName>
    </submittedName>
</protein>
<reference evidence="1" key="1">
    <citation type="submission" date="2020-06" db="EMBL/GenBank/DDBJ databases">
        <title>WGS assembly of Ceratodon purpureus strain R40.</title>
        <authorList>
            <person name="Carey S.B."/>
            <person name="Jenkins J."/>
            <person name="Shu S."/>
            <person name="Lovell J.T."/>
            <person name="Sreedasyam A."/>
            <person name="Maumus F."/>
            <person name="Tiley G.P."/>
            <person name="Fernandez-Pozo N."/>
            <person name="Barry K."/>
            <person name="Chen C."/>
            <person name="Wang M."/>
            <person name="Lipzen A."/>
            <person name="Daum C."/>
            <person name="Saski C.A."/>
            <person name="Payton A.C."/>
            <person name="Mcbreen J.C."/>
            <person name="Conrad R.E."/>
            <person name="Kollar L.M."/>
            <person name="Olsson S."/>
            <person name="Huttunen S."/>
            <person name="Landis J.B."/>
            <person name="Wickett N.J."/>
            <person name="Johnson M.G."/>
            <person name="Rensing S.A."/>
            <person name="Grimwood J."/>
            <person name="Schmutz J."/>
            <person name="Mcdaniel S.F."/>
        </authorList>
    </citation>
    <scope>NUCLEOTIDE SEQUENCE</scope>
    <source>
        <strain evidence="1">R40</strain>
    </source>
</reference>
<evidence type="ECO:0000313" key="2">
    <source>
        <dbReference type="Proteomes" id="UP000822688"/>
    </source>
</evidence>
<proteinExistence type="predicted"/>
<comment type="caution">
    <text evidence="1">The sequence shown here is derived from an EMBL/GenBank/DDBJ whole genome shotgun (WGS) entry which is preliminary data.</text>
</comment>
<sequence>MQSRRAARGFISTSSSNLGERDELFKIPWSGWYATPCSSAARDVSGRLWRTLVSKVGLEPVATGPKVEPEAARPADKKPQILSHDYRSGMKAPNLRKEMIGLYVYEILKTAKGFRIFAQDAIDKSEIIINSIREMPPSMDVICAMDDISDTFIEWKCAFVQKAQIFR</sequence>
<accession>A0A8T0I1F1</accession>
<gene>
    <name evidence="1" type="ORF">KC19_5G144000</name>
</gene>
<evidence type="ECO:0000313" key="1">
    <source>
        <dbReference type="EMBL" id="KAG0577274.1"/>
    </source>
</evidence>
<keyword evidence="2" id="KW-1185">Reference proteome</keyword>